<dbReference type="AlphaFoldDB" id="A0A1B6GXC4"/>
<protein>
    <submittedName>
        <fullName evidence="1">Uncharacterized protein</fullName>
    </submittedName>
</protein>
<feature type="non-terminal residue" evidence="1">
    <location>
        <position position="156"/>
    </location>
</feature>
<gene>
    <name evidence="1" type="ORF">g.50635</name>
</gene>
<name>A0A1B6GXC4_9HEMI</name>
<evidence type="ECO:0000313" key="1">
    <source>
        <dbReference type="EMBL" id="JAS67075.1"/>
    </source>
</evidence>
<organism evidence="1">
    <name type="scientific">Cuerna arida</name>
    <dbReference type="NCBI Taxonomy" id="1464854"/>
    <lineage>
        <taxon>Eukaryota</taxon>
        <taxon>Metazoa</taxon>
        <taxon>Ecdysozoa</taxon>
        <taxon>Arthropoda</taxon>
        <taxon>Hexapoda</taxon>
        <taxon>Insecta</taxon>
        <taxon>Pterygota</taxon>
        <taxon>Neoptera</taxon>
        <taxon>Paraneoptera</taxon>
        <taxon>Hemiptera</taxon>
        <taxon>Auchenorrhyncha</taxon>
        <taxon>Membracoidea</taxon>
        <taxon>Cicadellidae</taxon>
        <taxon>Cicadellinae</taxon>
        <taxon>Proconiini</taxon>
        <taxon>Cuerna</taxon>
    </lineage>
</organism>
<feature type="non-terminal residue" evidence="1">
    <location>
        <position position="1"/>
    </location>
</feature>
<accession>A0A1B6GXC4</accession>
<proteinExistence type="predicted"/>
<sequence>AQLQKLLSNMKSSLKKKTDKNVTGNKKIKLRDWETQLYEFLSQKDNPVFFKIPGSLSIGKEPIQGPVHKEAESSTPFDVELNATEERINASQIANKIRKSTKIVTGYETEETKDLSTPQLQRVVLLQQMQLQKMQIETEKNKQQNLSKTFADVGTQ</sequence>
<reference evidence="1" key="1">
    <citation type="submission" date="2015-11" db="EMBL/GenBank/DDBJ databases">
        <title>De novo transcriptome assembly of four potential Pierce s Disease insect vectors from Arizona vineyards.</title>
        <authorList>
            <person name="Tassone E.E."/>
        </authorList>
    </citation>
    <scope>NUCLEOTIDE SEQUENCE</scope>
</reference>
<dbReference type="EMBL" id="GECZ01002694">
    <property type="protein sequence ID" value="JAS67075.1"/>
    <property type="molecule type" value="Transcribed_RNA"/>
</dbReference>